<proteinExistence type="predicted"/>
<keyword evidence="3" id="KW-1185">Reference proteome</keyword>
<evidence type="ECO:0000313" key="3">
    <source>
        <dbReference type="Proteomes" id="UP001281761"/>
    </source>
</evidence>
<dbReference type="EMBL" id="JARBJD010000036">
    <property type="protein sequence ID" value="KAK2958626.1"/>
    <property type="molecule type" value="Genomic_DNA"/>
</dbReference>
<sequence length="84" mass="9099">MTFTERRGGLCGLGRELKSDWEGIGVTGCGGIVDGDCISPIGKRLHIVESIDMKQPALVTPEYKKSLPEPRCQRADPETKKVAA</sequence>
<feature type="region of interest" description="Disordered" evidence="1">
    <location>
        <begin position="62"/>
        <end position="84"/>
    </location>
</feature>
<accession>A0ABQ9Y4F1</accession>
<reference evidence="2 3" key="1">
    <citation type="journal article" date="2022" name="bioRxiv">
        <title>Genomics of Preaxostyla Flagellates Illuminates Evolutionary Transitions and the Path Towards Mitochondrial Loss.</title>
        <authorList>
            <person name="Novak L.V.F."/>
            <person name="Treitli S.C."/>
            <person name="Pyrih J."/>
            <person name="Halakuc P."/>
            <person name="Pipaliya S.V."/>
            <person name="Vacek V."/>
            <person name="Brzon O."/>
            <person name="Soukal P."/>
            <person name="Eme L."/>
            <person name="Dacks J.B."/>
            <person name="Karnkowska A."/>
            <person name="Elias M."/>
            <person name="Hampl V."/>
        </authorList>
    </citation>
    <scope>NUCLEOTIDE SEQUENCE [LARGE SCALE GENOMIC DNA]</scope>
    <source>
        <strain evidence="2">NAU3</strain>
        <tissue evidence="2">Gut</tissue>
    </source>
</reference>
<organism evidence="2 3">
    <name type="scientific">Blattamonas nauphoetae</name>
    <dbReference type="NCBI Taxonomy" id="2049346"/>
    <lineage>
        <taxon>Eukaryota</taxon>
        <taxon>Metamonada</taxon>
        <taxon>Preaxostyla</taxon>
        <taxon>Oxymonadida</taxon>
        <taxon>Blattamonas</taxon>
    </lineage>
</organism>
<dbReference type="Proteomes" id="UP001281761">
    <property type="component" value="Unassembled WGS sequence"/>
</dbReference>
<evidence type="ECO:0000313" key="2">
    <source>
        <dbReference type="EMBL" id="KAK2958626.1"/>
    </source>
</evidence>
<comment type="caution">
    <text evidence="2">The sequence shown here is derived from an EMBL/GenBank/DDBJ whole genome shotgun (WGS) entry which is preliminary data.</text>
</comment>
<gene>
    <name evidence="2" type="ORF">BLNAU_6395</name>
</gene>
<name>A0ABQ9Y4F1_9EUKA</name>
<protein>
    <submittedName>
        <fullName evidence="2">Uncharacterized protein</fullName>
    </submittedName>
</protein>
<evidence type="ECO:0000256" key="1">
    <source>
        <dbReference type="SAM" id="MobiDB-lite"/>
    </source>
</evidence>